<accession>A0A2G5B8L7</accession>
<dbReference type="STRING" id="763665.A0A2G5B8L7"/>
<keyword evidence="3" id="KW-0653">Protein transport</keyword>
<dbReference type="GO" id="GO:0015031">
    <property type="term" value="P:protein transport"/>
    <property type="evidence" value="ECO:0007669"/>
    <property type="project" value="UniProtKB-KW"/>
</dbReference>
<dbReference type="Proteomes" id="UP000242474">
    <property type="component" value="Unassembled WGS sequence"/>
</dbReference>
<dbReference type="InterPro" id="IPR011057">
    <property type="entry name" value="Mss4-like_sf"/>
</dbReference>
<sequence>MSKVQTNPLTIGCPRAECRSTVIRPNIATLVWRQPPNTLPGFGQEQSVKPIVPIEISRIINAEPPREEKGSWFWCLKDMMAFENVGFSKLVDNVKFLSCADCNLAPIGYHDTADKTNKEYLVAVDRVVYRK</sequence>
<dbReference type="EMBL" id="KZ303510">
    <property type="protein sequence ID" value="PIA15077.1"/>
    <property type="molecule type" value="Genomic_DNA"/>
</dbReference>
<gene>
    <name evidence="4" type="ORF">COEREDRAFT_93505</name>
</gene>
<dbReference type="AlphaFoldDB" id="A0A2G5B8L7"/>
<dbReference type="SUPFAM" id="SSF51316">
    <property type="entry name" value="Mss4-like"/>
    <property type="match status" value="1"/>
</dbReference>
<dbReference type="InterPro" id="IPR007515">
    <property type="entry name" value="Mss4"/>
</dbReference>
<dbReference type="GO" id="GO:0016020">
    <property type="term" value="C:membrane"/>
    <property type="evidence" value="ECO:0007669"/>
    <property type="project" value="TreeGrafter"/>
</dbReference>
<reference evidence="4 5" key="1">
    <citation type="journal article" date="2015" name="Genome Biol. Evol.">
        <title>Phylogenomic analyses indicate that early fungi evolved digesting cell walls of algal ancestors of land plants.</title>
        <authorList>
            <person name="Chang Y."/>
            <person name="Wang S."/>
            <person name="Sekimoto S."/>
            <person name="Aerts A.L."/>
            <person name="Choi C."/>
            <person name="Clum A."/>
            <person name="LaButti K.M."/>
            <person name="Lindquist E.A."/>
            <person name="Yee Ngan C."/>
            <person name="Ohm R.A."/>
            <person name="Salamov A.A."/>
            <person name="Grigoriev I.V."/>
            <person name="Spatafora J.W."/>
            <person name="Berbee M.L."/>
        </authorList>
    </citation>
    <scope>NUCLEOTIDE SEQUENCE [LARGE SCALE GENOMIC DNA]</scope>
    <source>
        <strain evidence="4 5">NRRL 1564</strain>
    </source>
</reference>
<name>A0A2G5B8L7_COERN</name>
<dbReference type="PANTHER" id="PTHR13276:SF0">
    <property type="entry name" value="GUANINE NUCLEOTIDE EXCHANGE FACTOR MSS4"/>
    <property type="match status" value="1"/>
</dbReference>
<dbReference type="Pfam" id="PF04421">
    <property type="entry name" value="Mss4"/>
    <property type="match status" value="1"/>
</dbReference>
<keyword evidence="2" id="KW-0344">Guanine-nucleotide releasing factor</keyword>
<dbReference type="PROSITE" id="PS51796">
    <property type="entry name" value="MSS4"/>
    <property type="match status" value="1"/>
</dbReference>
<protein>
    <submittedName>
        <fullName evidence="4">Mss4-like protein</fullName>
    </submittedName>
</protein>
<dbReference type="InterPro" id="IPR011323">
    <property type="entry name" value="Mss4/transl-control_tumour"/>
</dbReference>
<evidence type="ECO:0000313" key="5">
    <source>
        <dbReference type="Proteomes" id="UP000242474"/>
    </source>
</evidence>
<evidence type="ECO:0000256" key="2">
    <source>
        <dbReference type="ARBA" id="ARBA00022658"/>
    </source>
</evidence>
<dbReference type="GO" id="GO:0007264">
    <property type="term" value="P:small GTPase-mediated signal transduction"/>
    <property type="evidence" value="ECO:0007669"/>
    <property type="project" value="InterPro"/>
</dbReference>
<dbReference type="GO" id="GO:0005829">
    <property type="term" value="C:cytosol"/>
    <property type="evidence" value="ECO:0007669"/>
    <property type="project" value="TreeGrafter"/>
</dbReference>
<dbReference type="GO" id="GO:0008270">
    <property type="term" value="F:zinc ion binding"/>
    <property type="evidence" value="ECO:0007669"/>
    <property type="project" value="TreeGrafter"/>
</dbReference>
<dbReference type="GO" id="GO:0006892">
    <property type="term" value="P:post-Golgi vesicle-mediated transport"/>
    <property type="evidence" value="ECO:0007669"/>
    <property type="project" value="TreeGrafter"/>
</dbReference>
<dbReference type="PANTHER" id="PTHR13276">
    <property type="entry name" value="GUANINE NUCLEOTIDE EXCHANGE FACTOR MSS4"/>
    <property type="match status" value="1"/>
</dbReference>
<keyword evidence="1" id="KW-0813">Transport</keyword>
<keyword evidence="5" id="KW-1185">Reference proteome</keyword>
<dbReference type="Gene3D" id="2.170.150.10">
    <property type="entry name" value="Metal Binding Protein, Guanine Nucleotide Exchange Factor, Chain A"/>
    <property type="match status" value="1"/>
</dbReference>
<dbReference type="OrthoDB" id="30840at2759"/>
<organism evidence="4 5">
    <name type="scientific">Coemansia reversa (strain ATCC 12441 / NRRL 1564)</name>
    <dbReference type="NCBI Taxonomy" id="763665"/>
    <lineage>
        <taxon>Eukaryota</taxon>
        <taxon>Fungi</taxon>
        <taxon>Fungi incertae sedis</taxon>
        <taxon>Zoopagomycota</taxon>
        <taxon>Kickxellomycotina</taxon>
        <taxon>Kickxellomycetes</taxon>
        <taxon>Kickxellales</taxon>
        <taxon>Kickxellaceae</taxon>
        <taxon>Coemansia</taxon>
    </lineage>
</organism>
<dbReference type="GO" id="GO:0005085">
    <property type="term" value="F:guanyl-nucleotide exchange factor activity"/>
    <property type="evidence" value="ECO:0007669"/>
    <property type="project" value="UniProtKB-KW"/>
</dbReference>
<evidence type="ECO:0000256" key="3">
    <source>
        <dbReference type="ARBA" id="ARBA00022927"/>
    </source>
</evidence>
<evidence type="ECO:0000313" key="4">
    <source>
        <dbReference type="EMBL" id="PIA15077.1"/>
    </source>
</evidence>
<proteinExistence type="predicted"/>
<evidence type="ECO:0000256" key="1">
    <source>
        <dbReference type="ARBA" id="ARBA00022448"/>
    </source>
</evidence>